<dbReference type="Gene3D" id="2.70.20.10">
    <property type="entry name" value="Topoisomerase I, domain 3"/>
    <property type="match status" value="1"/>
</dbReference>
<dbReference type="Pfam" id="PF01131">
    <property type="entry name" value="Topoisom_bac"/>
    <property type="match status" value="1"/>
</dbReference>
<dbReference type="InterPro" id="IPR013825">
    <property type="entry name" value="Topo_IA_cen_sub2"/>
</dbReference>
<dbReference type="PROSITE" id="PS52039">
    <property type="entry name" value="TOPO_IA_2"/>
    <property type="match status" value="1"/>
</dbReference>
<evidence type="ECO:0000256" key="1">
    <source>
        <dbReference type="ARBA" id="ARBA00000213"/>
    </source>
</evidence>
<dbReference type="InterPro" id="IPR013826">
    <property type="entry name" value="Topo_IA_cen_sub3"/>
</dbReference>
<dbReference type="PANTHER" id="PTHR11390">
    <property type="entry name" value="PROKARYOTIC DNA TOPOISOMERASE"/>
    <property type="match status" value="1"/>
</dbReference>
<evidence type="ECO:0000256" key="5">
    <source>
        <dbReference type="ARBA" id="ARBA00023125"/>
    </source>
</evidence>
<dbReference type="Pfam" id="PF13342">
    <property type="entry name" value="Toprim_Crpt"/>
    <property type="match status" value="1"/>
</dbReference>
<dbReference type="GO" id="GO:0003677">
    <property type="term" value="F:DNA binding"/>
    <property type="evidence" value="ECO:0007669"/>
    <property type="project" value="UniProtKB-KW"/>
</dbReference>
<organism evidence="13 14">
    <name type="scientific">Amphibacillus marinus</name>
    <dbReference type="NCBI Taxonomy" id="872970"/>
    <lineage>
        <taxon>Bacteria</taxon>
        <taxon>Bacillati</taxon>
        <taxon>Bacillota</taxon>
        <taxon>Bacilli</taxon>
        <taxon>Bacillales</taxon>
        <taxon>Bacillaceae</taxon>
        <taxon>Amphibacillus</taxon>
    </lineage>
</organism>
<evidence type="ECO:0000256" key="4">
    <source>
        <dbReference type="ARBA" id="ARBA00023029"/>
    </source>
</evidence>
<sequence>MKLFVAEKPSVAKNIAEALAVSTKKDGYYEGNGYLVTWAFGHLLELYDAKDYDQKMARWKLENFPFIPTAFQYKVKANPRNRKQRDGGAVKQLKTIHTLIRRQDVKEIISACDYDREGQLIGDSIIYKSKTNKPVLRLLLNEWTPAEIKRGLVELKPNQELRPLLNAGLSRQWTDWLIGINLTSVATLKYQTGKGKVLNIGRVLLPTLKIIYDRDREIKTFQPEPYYKLAATFQPEDKQSYQGIYTEEKDKFTDQATLQAIESQLKDQQAVVSEKQVKRKKEYPPSLFNLSQLQGYITSRFQGWTADKVLKVAQSLYEKKYITYPRTSSTALDESLVKKAAQVLEVHSKALPYRDEINFFKNKRVFNNAKVDSHSAIIPTYLLPKRLSQDEQRVYEAIRNRFIMQFMPIAEYDETIIRTEIPSLALKGIFVTKGRIQQVAGWKQVEHIEVKDVLLPDLYQGEAAVVTQSELSTHMTKPPKKHTERTLLSVMETCGKASKQEEEGLVEVLKGYSIGTPATRAETIKKLIDIKYIKRVNKQLECTALGQQLVQTFPIKQLFDLNFTGQLEKSLYDVERNQLSKQAFLTQIYQFTKESVAIVKEDQAKPIRVLSRPSKQEPSKNEQVGTCPLCDHPIIEGKKGFGCSNWQAGCQFVIWKRDKFLASFKKQVTKTMAKQLLAKGKVFVKGLKSKNGKVFSAYLSYQQKADSDVFSWDLQFEDGKQGKRP</sequence>
<dbReference type="InterPro" id="IPR003601">
    <property type="entry name" value="Topo_IA_2"/>
</dbReference>
<dbReference type="SMART" id="SM00436">
    <property type="entry name" value="TOP1Bc"/>
    <property type="match status" value="1"/>
</dbReference>
<dbReference type="CDD" id="cd00186">
    <property type="entry name" value="TOP1Ac"/>
    <property type="match status" value="1"/>
</dbReference>
<dbReference type="InterPro" id="IPR013497">
    <property type="entry name" value="Topo_IA_cen"/>
</dbReference>
<dbReference type="RefSeq" id="WP_091499913.1">
    <property type="nucleotide sequence ID" value="NZ_FODJ01000013.1"/>
</dbReference>
<proteinExistence type="inferred from homology"/>
<evidence type="ECO:0000259" key="11">
    <source>
        <dbReference type="PROSITE" id="PS50880"/>
    </source>
</evidence>
<protein>
    <recommendedName>
        <fullName evidence="3">DNA topoisomerase</fullName>
        <ecNumber evidence="3">5.6.2.1</ecNumber>
    </recommendedName>
    <alternativeName>
        <fullName evidence="10">Omega-protein</fullName>
    </alternativeName>
    <alternativeName>
        <fullName evidence="9">Relaxing enzyme</fullName>
    </alternativeName>
    <alternativeName>
        <fullName evidence="7">Swivelase</fullName>
    </alternativeName>
    <alternativeName>
        <fullName evidence="8">Untwisting enzyme</fullName>
    </alternativeName>
</protein>
<evidence type="ECO:0000256" key="2">
    <source>
        <dbReference type="ARBA" id="ARBA00009446"/>
    </source>
</evidence>
<keyword evidence="14" id="KW-1185">Reference proteome</keyword>
<feature type="domain" description="Toprim" evidence="11">
    <location>
        <begin position="1"/>
        <end position="141"/>
    </location>
</feature>
<reference evidence="13 14" key="1">
    <citation type="submission" date="2016-10" db="EMBL/GenBank/DDBJ databases">
        <authorList>
            <person name="de Groot N.N."/>
        </authorList>
    </citation>
    <scope>NUCLEOTIDE SEQUENCE [LARGE SCALE GENOMIC DNA]</scope>
    <source>
        <strain evidence="13 14">CGMCC 1.10434</strain>
    </source>
</reference>
<dbReference type="GO" id="GO:0043597">
    <property type="term" value="C:cytoplasmic replication fork"/>
    <property type="evidence" value="ECO:0007669"/>
    <property type="project" value="TreeGrafter"/>
</dbReference>
<dbReference type="SUPFAM" id="SSF56712">
    <property type="entry name" value="Prokaryotic type I DNA topoisomerase"/>
    <property type="match status" value="1"/>
</dbReference>
<dbReference type="InterPro" id="IPR023405">
    <property type="entry name" value="Topo_IA_core_domain"/>
</dbReference>
<evidence type="ECO:0000313" key="13">
    <source>
        <dbReference type="EMBL" id="SEO81734.1"/>
    </source>
</evidence>
<evidence type="ECO:0000256" key="7">
    <source>
        <dbReference type="ARBA" id="ARBA00030003"/>
    </source>
</evidence>
<dbReference type="Gene3D" id="1.10.290.10">
    <property type="entry name" value="Topoisomerase I, domain 4"/>
    <property type="match status" value="1"/>
</dbReference>
<dbReference type="AlphaFoldDB" id="A0A1H8STS4"/>
<dbReference type="EC" id="5.6.2.1" evidence="3"/>
<dbReference type="CDD" id="cd03362">
    <property type="entry name" value="TOPRIM_TopoIA_TopoIII"/>
    <property type="match status" value="1"/>
</dbReference>
<dbReference type="InterPro" id="IPR025589">
    <property type="entry name" value="Toprim_C_rpt"/>
</dbReference>
<dbReference type="InterPro" id="IPR013824">
    <property type="entry name" value="Topo_IA_cen_sub1"/>
</dbReference>
<dbReference type="InterPro" id="IPR003602">
    <property type="entry name" value="Topo_IA_DNA-bd_dom"/>
</dbReference>
<dbReference type="SMART" id="SM00437">
    <property type="entry name" value="TOP1Ac"/>
    <property type="match status" value="1"/>
</dbReference>
<evidence type="ECO:0000256" key="10">
    <source>
        <dbReference type="ARBA" id="ARBA00032877"/>
    </source>
</evidence>
<dbReference type="EMBL" id="FODJ01000013">
    <property type="protein sequence ID" value="SEO81734.1"/>
    <property type="molecule type" value="Genomic_DNA"/>
</dbReference>
<dbReference type="OrthoDB" id="9804262at2"/>
<evidence type="ECO:0000256" key="3">
    <source>
        <dbReference type="ARBA" id="ARBA00012891"/>
    </source>
</evidence>
<feature type="domain" description="Topo IA-type catalytic" evidence="12">
    <location>
        <begin position="161"/>
        <end position="597"/>
    </location>
</feature>
<dbReference type="GO" id="GO:0006265">
    <property type="term" value="P:DNA topological change"/>
    <property type="evidence" value="ECO:0007669"/>
    <property type="project" value="InterPro"/>
</dbReference>
<evidence type="ECO:0000259" key="12">
    <source>
        <dbReference type="PROSITE" id="PS52039"/>
    </source>
</evidence>
<dbReference type="STRING" id="872970.SAMN04488134_11396"/>
<accession>A0A1H8STS4</accession>
<dbReference type="GO" id="GO:0006310">
    <property type="term" value="P:DNA recombination"/>
    <property type="evidence" value="ECO:0007669"/>
    <property type="project" value="TreeGrafter"/>
</dbReference>
<dbReference type="InterPro" id="IPR000380">
    <property type="entry name" value="Topo_IA"/>
</dbReference>
<dbReference type="Proteomes" id="UP000199300">
    <property type="component" value="Unassembled WGS sequence"/>
</dbReference>
<comment type="similarity">
    <text evidence="2">Belongs to the type IA topoisomerase family.</text>
</comment>
<dbReference type="PANTHER" id="PTHR11390:SF21">
    <property type="entry name" value="DNA TOPOISOMERASE 3-ALPHA"/>
    <property type="match status" value="1"/>
</dbReference>
<dbReference type="GO" id="GO:0006281">
    <property type="term" value="P:DNA repair"/>
    <property type="evidence" value="ECO:0007669"/>
    <property type="project" value="TreeGrafter"/>
</dbReference>
<evidence type="ECO:0000256" key="8">
    <source>
        <dbReference type="ARBA" id="ARBA00031985"/>
    </source>
</evidence>
<evidence type="ECO:0000256" key="6">
    <source>
        <dbReference type="ARBA" id="ARBA00023235"/>
    </source>
</evidence>
<dbReference type="InterPro" id="IPR034144">
    <property type="entry name" value="TOPRIM_TopoIII"/>
</dbReference>
<name>A0A1H8STS4_9BACI</name>
<keyword evidence="4" id="KW-0799">Topoisomerase</keyword>
<dbReference type="Gene3D" id="1.10.460.10">
    <property type="entry name" value="Topoisomerase I, domain 2"/>
    <property type="match status" value="1"/>
</dbReference>
<dbReference type="InterPro" id="IPR023406">
    <property type="entry name" value="Topo_IA_AS"/>
</dbReference>
<gene>
    <name evidence="13" type="ORF">SAMN04488134_11396</name>
</gene>
<dbReference type="InterPro" id="IPR006171">
    <property type="entry name" value="TOPRIM_dom"/>
</dbReference>
<evidence type="ECO:0000313" key="14">
    <source>
        <dbReference type="Proteomes" id="UP000199300"/>
    </source>
</evidence>
<dbReference type="Gene3D" id="3.40.50.140">
    <property type="match status" value="1"/>
</dbReference>
<dbReference type="PRINTS" id="PR00417">
    <property type="entry name" value="PRTPISMRASEI"/>
</dbReference>
<evidence type="ECO:0000256" key="9">
    <source>
        <dbReference type="ARBA" id="ARBA00032235"/>
    </source>
</evidence>
<comment type="catalytic activity">
    <reaction evidence="1">
        <text>ATP-independent breakage of single-stranded DNA, followed by passage and rejoining.</text>
        <dbReference type="EC" id="5.6.2.1"/>
    </reaction>
</comment>
<dbReference type="GO" id="GO:0003917">
    <property type="term" value="F:DNA topoisomerase type I (single strand cut, ATP-independent) activity"/>
    <property type="evidence" value="ECO:0007669"/>
    <property type="project" value="UniProtKB-EC"/>
</dbReference>
<dbReference type="Pfam" id="PF01751">
    <property type="entry name" value="Toprim"/>
    <property type="match status" value="1"/>
</dbReference>
<dbReference type="SMART" id="SM00493">
    <property type="entry name" value="TOPRIM"/>
    <property type="match status" value="1"/>
</dbReference>
<dbReference type="PROSITE" id="PS00396">
    <property type="entry name" value="TOPO_IA_1"/>
    <property type="match status" value="1"/>
</dbReference>
<keyword evidence="6 13" id="KW-0413">Isomerase</keyword>
<dbReference type="PROSITE" id="PS50880">
    <property type="entry name" value="TOPRIM"/>
    <property type="match status" value="1"/>
</dbReference>
<keyword evidence="5" id="KW-0238">DNA-binding</keyword>